<dbReference type="Proteomes" id="UP000475862">
    <property type="component" value="Unassembled WGS sequence"/>
</dbReference>
<dbReference type="AlphaFoldDB" id="A0A6G0T528"/>
<evidence type="ECO:0000313" key="2">
    <source>
        <dbReference type="Proteomes" id="UP000475862"/>
    </source>
</evidence>
<name>A0A6G0T528_APHGL</name>
<comment type="caution">
    <text evidence="1">The sequence shown here is derived from an EMBL/GenBank/DDBJ whole genome shotgun (WGS) entry which is preliminary data.</text>
</comment>
<sequence length="183" mass="21643">MNNKQISKEIKVRLNKVCDLLKEIEELVCKDKNDNQMDQLSKYDYSCICVDEKQSVPEIIDNVFNHNNVDEHKSCFEKHVKCKSLDREKISSDINELNDISSCCQKNYEENHEKNNSKFPNNLCENTSNKQVFNNIQNDYKNERFKNNIKYIKQKYTSYFNEINKSELNTATCSTIKNKMSQK</sequence>
<dbReference type="OrthoDB" id="6622286at2759"/>
<gene>
    <name evidence="1" type="ORF">AGLY_015071</name>
</gene>
<keyword evidence="2" id="KW-1185">Reference proteome</keyword>
<dbReference type="EMBL" id="VYZN01000065">
    <property type="protein sequence ID" value="KAE9525021.1"/>
    <property type="molecule type" value="Genomic_DNA"/>
</dbReference>
<reference evidence="1 2" key="1">
    <citation type="submission" date="2019-08" db="EMBL/GenBank/DDBJ databases">
        <title>The genome of the soybean aphid Biotype 1, its phylome, world population structure and adaptation to the North American continent.</title>
        <authorList>
            <person name="Giordano R."/>
            <person name="Donthu R.K."/>
            <person name="Hernandez A.G."/>
            <person name="Wright C.L."/>
            <person name="Zimin A.V."/>
        </authorList>
    </citation>
    <scope>NUCLEOTIDE SEQUENCE [LARGE SCALE GENOMIC DNA]</scope>
    <source>
        <tissue evidence="1">Whole aphids</tissue>
    </source>
</reference>
<protein>
    <submittedName>
        <fullName evidence="1">Uncharacterized protein</fullName>
    </submittedName>
</protein>
<organism evidence="1 2">
    <name type="scientific">Aphis glycines</name>
    <name type="common">Soybean aphid</name>
    <dbReference type="NCBI Taxonomy" id="307491"/>
    <lineage>
        <taxon>Eukaryota</taxon>
        <taxon>Metazoa</taxon>
        <taxon>Ecdysozoa</taxon>
        <taxon>Arthropoda</taxon>
        <taxon>Hexapoda</taxon>
        <taxon>Insecta</taxon>
        <taxon>Pterygota</taxon>
        <taxon>Neoptera</taxon>
        <taxon>Paraneoptera</taxon>
        <taxon>Hemiptera</taxon>
        <taxon>Sternorrhyncha</taxon>
        <taxon>Aphidomorpha</taxon>
        <taxon>Aphidoidea</taxon>
        <taxon>Aphididae</taxon>
        <taxon>Aphidini</taxon>
        <taxon>Aphis</taxon>
        <taxon>Aphis</taxon>
    </lineage>
</organism>
<proteinExistence type="predicted"/>
<accession>A0A6G0T528</accession>
<evidence type="ECO:0000313" key="1">
    <source>
        <dbReference type="EMBL" id="KAE9525021.1"/>
    </source>
</evidence>